<dbReference type="GO" id="GO:0016853">
    <property type="term" value="F:isomerase activity"/>
    <property type="evidence" value="ECO:0007669"/>
    <property type="project" value="UniProtKB-KW"/>
</dbReference>
<evidence type="ECO:0000313" key="3">
    <source>
        <dbReference type="Proteomes" id="UP000030760"/>
    </source>
</evidence>
<dbReference type="AlphaFoldDB" id="M3E5S2"/>
<proteinExistence type="predicted"/>
<reference evidence="3" key="1">
    <citation type="journal article" date="2013" name="Genome Announc.">
        <title>Draft Genome Sequence of Streptomyces bottropensis ATCC 25435, a Bottromycin-Producing Actinomycete.</title>
        <authorList>
            <person name="Zhang H."/>
            <person name="Zhou W."/>
            <person name="Zhuang Y."/>
            <person name="Liang X."/>
            <person name="Liu T."/>
        </authorList>
    </citation>
    <scope>NUCLEOTIDE SEQUENCE [LARGE SCALE GENOMIC DNA]</scope>
    <source>
        <strain evidence="3">ATCC 25435</strain>
    </source>
</reference>
<evidence type="ECO:0000313" key="2">
    <source>
        <dbReference type="EMBL" id="EMF51396.1"/>
    </source>
</evidence>
<name>M3E5S2_9ACTN</name>
<accession>M3E5S2</accession>
<keyword evidence="2" id="KW-0413">Isomerase</keyword>
<feature type="region of interest" description="Disordered" evidence="1">
    <location>
        <begin position="55"/>
        <end position="92"/>
    </location>
</feature>
<evidence type="ECO:0000256" key="1">
    <source>
        <dbReference type="SAM" id="MobiDB-lite"/>
    </source>
</evidence>
<organism evidence="2 3">
    <name type="scientific">Streptomyces bottropensis ATCC 25435</name>
    <dbReference type="NCBI Taxonomy" id="1054862"/>
    <lineage>
        <taxon>Bacteria</taxon>
        <taxon>Bacillati</taxon>
        <taxon>Actinomycetota</taxon>
        <taxon>Actinomycetes</taxon>
        <taxon>Kitasatosporales</taxon>
        <taxon>Streptomycetaceae</taxon>
        <taxon>Streptomyces</taxon>
    </lineage>
</organism>
<gene>
    <name evidence="2" type="ORF">SBD_7100</name>
</gene>
<protein>
    <submittedName>
        <fullName evidence="2">S-methyl-5-thioribose-1-phosphate isomerase</fullName>
    </submittedName>
</protein>
<dbReference type="Proteomes" id="UP000030760">
    <property type="component" value="Unassembled WGS sequence"/>
</dbReference>
<sequence length="92" mass="9768">MSMLEGEREGWSAEEARAAVARVREARPTAVNLMVCVDRVMTCVWEVSAGELPGDRLRQGRHARPPYEEAAPVTSTGAASPRMAGSGVLSAG</sequence>
<dbReference type="EMBL" id="KB405096">
    <property type="protein sequence ID" value="EMF51396.1"/>
    <property type="molecule type" value="Genomic_DNA"/>
</dbReference>